<dbReference type="AlphaFoldDB" id="A0A1E3HQ47"/>
<evidence type="ECO:0000256" key="1">
    <source>
        <dbReference type="SAM" id="MobiDB-lite"/>
    </source>
</evidence>
<feature type="compositionally biased region" description="Basic and acidic residues" evidence="1">
    <location>
        <begin position="46"/>
        <end position="55"/>
    </location>
</feature>
<dbReference type="STRING" id="1295533.A0A1E3HQ47"/>
<sequence length="454" mass="49218">MARPAKPQFFLAHAPSATPSPTTRHHPHHAHTSNHPRLGSGVMLGDHSRAGESTESLKRFRTLSSDFDFQGTHGPAPRLRFDASPAESVLVSQAECLDAVMEIHKILYLGQDGTEDRAWDDKVQQLRNLLSECFEGDCVYDTPLSRVSSRSSLLSHFALLHLCSTLYLPSLTPTSLVLHARNAISALMKRAAGIERVDKNAKPSDLAKSDFGLEEVWLGLPEPECPTEAEGWWRLWEVSADCREIGEMECYDGYHLAMVDQIISLQFLPSLVRRMPGSYTSTPLLETPSPIATPNSLPSLPSPSFTSRLATAVLNELEVVLHWELPVTTFVELNEVGKATYIRDKVDLRDAVEAVVPFANRLGWLTRCVSGMMSSFVGDIILGSAGPASLAGDRAEVAVGMGYKTKEGGVGCVAALNEEAAREGTDNTLGLENVGSAPAIAHAPDVDPEAAPFS</sequence>
<dbReference type="Proteomes" id="UP000094065">
    <property type="component" value="Unassembled WGS sequence"/>
</dbReference>
<keyword evidence="3" id="KW-1185">Reference proteome</keyword>
<comment type="caution">
    <text evidence="2">The sequence shown here is derived from an EMBL/GenBank/DDBJ whole genome shotgun (WGS) entry which is preliminary data.</text>
</comment>
<dbReference type="GeneID" id="30156263"/>
<feature type="compositionally biased region" description="Basic residues" evidence="1">
    <location>
        <begin position="23"/>
        <end position="34"/>
    </location>
</feature>
<dbReference type="EMBL" id="AWGJ01000007">
    <property type="protein sequence ID" value="ODN77836.1"/>
    <property type="molecule type" value="Genomic_DNA"/>
</dbReference>
<gene>
    <name evidence="2" type="ORF">L202_04954</name>
</gene>
<name>A0A1E3HQ47_9TREE</name>
<evidence type="ECO:0000313" key="3">
    <source>
        <dbReference type="Proteomes" id="UP000094065"/>
    </source>
</evidence>
<feature type="compositionally biased region" description="Low complexity" evidence="1">
    <location>
        <begin position="12"/>
        <end position="22"/>
    </location>
</feature>
<protein>
    <submittedName>
        <fullName evidence="2">Uncharacterized protein</fullName>
    </submittedName>
</protein>
<accession>A0A1E3HQ47</accession>
<dbReference type="RefSeq" id="XP_018993072.1">
    <property type="nucleotide sequence ID" value="XM_019139129.1"/>
</dbReference>
<reference evidence="2 3" key="1">
    <citation type="submission" date="2016-06" db="EMBL/GenBank/DDBJ databases">
        <title>Evolution of pathogenesis and genome organization in the Tremellales.</title>
        <authorList>
            <person name="Cuomo C."/>
            <person name="Litvintseva A."/>
            <person name="Heitman J."/>
            <person name="Chen Y."/>
            <person name="Sun S."/>
            <person name="Springer D."/>
            <person name="Dromer F."/>
            <person name="Young S."/>
            <person name="Zeng Q."/>
            <person name="Chapman S."/>
            <person name="Gujja S."/>
            <person name="Saif S."/>
            <person name="Birren B."/>
        </authorList>
    </citation>
    <scope>NUCLEOTIDE SEQUENCE [LARGE SCALE GENOMIC DNA]</scope>
    <source>
        <strain evidence="2 3">CBS 6039</strain>
    </source>
</reference>
<feature type="region of interest" description="Disordered" evidence="1">
    <location>
        <begin position="1"/>
        <end position="55"/>
    </location>
</feature>
<proteinExistence type="predicted"/>
<evidence type="ECO:0000313" key="2">
    <source>
        <dbReference type="EMBL" id="ODN77836.1"/>
    </source>
</evidence>
<organism evidence="2 3">
    <name type="scientific">Cryptococcus amylolentus CBS 6039</name>
    <dbReference type="NCBI Taxonomy" id="1295533"/>
    <lineage>
        <taxon>Eukaryota</taxon>
        <taxon>Fungi</taxon>
        <taxon>Dikarya</taxon>
        <taxon>Basidiomycota</taxon>
        <taxon>Agaricomycotina</taxon>
        <taxon>Tremellomycetes</taxon>
        <taxon>Tremellales</taxon>
        <taxon>Cryptococcaceae</taxon>
        <taxon>Cryptococcus</taxon>
    </lineage>
</organism>
<dbReference type="OrthoDB" id="9995831at2759"/>